<feature type="transmembrane region" description="Helical" evidence="13">
    <location>
        <begin position="6"/>
        <end position="26"/>
    </location>
</feature>
<keyword evidence="9 12" id="KW-0503">Monooxygenase</keyword>
<dbReference type="RefSeq" id="XP_011091093.1">
    <property type="nucleotide sequence ID" value="XM_011092791.2"/>
</dbReference>
<dbReference type="Gene3D" id="1.10.630.10">
    <property type="entry name" value="Cytochrome P450"/>
    <property type="match status" value="1"/>
</dbReference>
<evidence type="ECO:0000256" key="4">
    <source>
        <dbReference type="ARBA" id="ARBA00022692"/>
    </source>
</evidence>
<organism evidence="14 15">
    <name type="scientific">Sesamum indicum</name>
    <name type="common">Oriental sesame</name>
    <name type="synonym">Sesamum orientale</name>
    <dbReference type="NCBI Taxonomy" id="4182"/>
    <lineage>
        <taxon>Eukaryota</taxon>
        <taxon>Viridiplantae</taxon>
        <taxon>Streptophyta</taxon>
        <taxon>Embryophyta</taxon>
        <taxon>Tracheophyta</taxon>
        <taxon>Spermatophyta</taxon>
        <taxon>Magnoliopsida</taxon>
        <taxon>eudicotyledons</taxon>
        <taxon>Gunneridae</taxon>
        <taxon>Pentapetalae</taxon>
        <taxon>asterids</taxon>
        <taxon>lamiids</taxon>
        <taxon>Lamiales</taxon>
        <taxon>Pedaliaceae</taxon>
        <taxon>Sesamum</taxon>
    </lineage>
</organism>
<evidence type="ECO:0000256" key="9">
    <source>
        <dbReference type="ARBA" id="ARBA00023033"/>
    </source>
</evidence>
<evidence type="ECO:0000256" key="12">
    <source>
        <dbReference type="RuleBase" id="RU000461"/>
    </source>
</evidence>
<keyword evidence="6 13" id="KW-1133">Transmembrane helix</keyword>
<dbReference type="GO" id="GO:0020037">
    <property type="term" value="F:heme binding"/>
    <property type="evidence" value="ECO:0007669"/>
    <property type="project" value="InterPro"/>
</dbReference>
<dbReference type="InterPro" id="IPR036396">
    <property type="entry name" value="Cyt_P450_sf"/>
</dbReference>
<dbReference type="AlphaFoldDB" id="A0A6I9UAL6"/>
<evidence type="ECO:0000256" key="13">
    <source>
        <dbReference type="SAM" id="Phobius"/>
    </source>
</evidence>
<accession>A0A6I9UAL6</accession>
<evidence type="ECO:0000256" key="2">
    <source>
        <dbReference type="ARBA" id="ARBA00010617"/>
    </source>
</evidence>
<proteinExistence type="inferred from homology"/>
<dbReference type="PANTHER" id="PTHR24282:SF273">
    <property type="entry name" value="CYTOCHROME P450 CYP72A219-LIKE"/>
    <property type="match status" value="1"/>
</dbReference>
<dbReference type="SUPFAM" id="SSF48264">
    <property type="entry name" value="Cytochrome P450"/>
    <property type="match status" value="1"/>
</dbReference>
<feature type="binding site" description="axial binding residue" evidence="11">
    <location>
        <position position="465"/>
    </location>
    <ligand>
        <name>heme</name>
        <dbReference type="ChEBI" id="CHEBI:30413"/>
    </ligand>
    <ligandPart>
        <name>Fe</name>
        <dbReference type="ChEBI" id="CHEBI:18248"/>
    </ligandPart>
</feature>
<dbReference type="GO" id="GO:0016705">
    <property type="term" value="F:oxidoreductase activity, acting on paired donors, with incorporation or reduction of molecular oxygen"/>
    <property type="evidence" value="ECO:0007669"/>
    <property type="project" value="InterPro"/>
</dbReference>
<dbReference type="GO" id="GO:0016020">
    <property type="term" value="C:membrane"/>
    <property type="evidence" value="ECO:0007669"/>
    <property type="project" value="UniProtKB-SubCell"/>
</dbReference>
<evidence type="ECO:0000256" key="6">
    <source>
        <dbReference type="ARBA" id="ARBA00022989"/>
    </source>
</evidence>
<dbReference type="OrthoDB" id="1470350at2759"/>
<gene>
    <name evidence="15" type="primary">LOC105171626</name>
</gene>
<dbReference type="InterPro" id="IPR017972">
    <property type="entry name" value="Cyt_P450_CS"/>
</dbReference>
<dbReference type="InterPro" id="IPR002401">
    <property type="entry name" value="Cyt_P450_E_grp-I"/>
</dbReference>
<dbReference type="InterPro" id="IPR050665">
    <property type="entry name" value="Cytochrome_P450_Monooxygen"/>
</dbReference>
<evidence type="ECO:0000256" key="1">
    <source>
        <dbReference type="ARBA" id="ARBA00004167"/>
    </source>
</evidence>
<dbReference type="Proteomes" id="UP000504604">
    <property type="component" value="Linkage group LG10"/>
</dbReference>
<evidence type="ECO:0000256" key="5">
    <source>
        <dbReference type="ARBA" id="ARBA00022723"/>
    </source>
</evidence>
<keyword evidence="3 11" id="KW-0349">Heme</keyword>
<dbReference type="InParanoid" id="A0A6I9UAL6"/>
<dbReference type="GeneID" id="105171626"/>
<evidence type="ECO:0000256" key="7">
    <source>
        <dbReference type="ARBA" id="ARBA00023002"/>
    </source>
</evidence>
<name>A0A6I9UAL6_SESIN</name>
<keyword evidence="7 12" id="KW-0560">Oxidoreductase</keyword>
<dbReference type="PANTHER" id="PTHR24282">
    <property type="entry name" value="CYTOCHROME P450 FAMILY MEMBER"/>
    <property type="match status" value="1"/>
</dbReference>
<evidence type="ECO:0000256" key="3">
    <source>
        <dbReference type="ARBA" id="ARBA00022617"/>
    </source>
</evidence>
<dbReference type="PRINTS" id="PR00463">
    <property type="entry name" value="EP450I"/>
</dbReference>
<keyword evidence="14" id="KW-1185">Reference proteome</keyword>
<keyword evidence="8 11" id="KW-0408">Iron</keyword>
<evidence type="ECO:0000256" key="11">
    <source>
        <dbReference type="PIRSR" id="PIRSR602401-1"/>
    </source>
</evidence>
<dbReference type="Pfam" id="PF00067">
    <property type="entry name" value="p450"/>
    <property type="match status" value="1"/>
</dbReference>
<dbReference type="GO" id="GO:0004497">
    <property type="term" value="F:monooxygenase activity"/>
    <property type="evidence" value="ECO:0007669"/>
    <property type="project" value="UniProtKB-KW"/>
</dbReference>
<keyword evidence="4 13" id="KW-0812">Transmembrane</keyword>
<comment type="similarity">
    <text evidence="2 12">Belongs to the cytochrome P450 family.</text>
</comment>
<sequence length="517" mass="59115">MWKFALIPVLSLLVVWTWQFLNWAWFKPRKTEKLFRQQGMKGNPYTFLFGDAKETGLMYEKAYSKPIGFNDDLTPRLMPNILHTLQKYGNYSFSWAGPRPRVFIMDVDVAREAMNKHSSYVKTFKIATDLVKMLFDGGFAILEGKEWSKFRSKVNPFFNLDKLKPLVPAFQSCSADVLKEWNERISKEGGSGVVDVFPDLEIFTGAILAQLMFSSTYTQQIKQTFLQLAELGTLARIHSKLFSIPGEKYLPTQPNRRANEIVNYARASFTSMINDRLQRKTGAPVSGKMDLLDILIEKLYNGDVTKSERHKIIEDAIAECKTFFFAGFETSSTLLTWTILMLAYHQDWQARAREEVFQVLGDKKDITSDDLGKLKIVTMIINEVLRLYPPVIELSRVVKEESKIKDYTIPKDALVTFPVLMYHRSTKIWGEDAGEFNPQRFADGVLKAANGEAAFMPFGWGPRICIGMNFAILESKTFMAMLLREFSFEFSPTYTHSPVVAFTIQPQLGAPVVMKKL</sequence>
<dbReference type="InterPro" id="IPR001128">
    <property type="entry name" value="Cyt_P450"/>
</dbReference>
<evidence type="ECO:0000256" key="8">
    <source>
        <dbReference type="ARBA" id="ARBA00023004"/>
    </source>
</evidence>
<evidence type="ECO:0000313" key="15">
    <source>
        <dbReference type="RefSeq" id="XP_011091093.1"/>
    </source>
</evidence>
<dbReference type="PRINTS" id="PR00385">
    <property type="entry name" value="P450"/>
</dbReference>
<dbReference type="Gramene" id="SIN_1002580.t">
    <property type="protein sequence ID" value="SIN_1002580.t"/>
    <property type="gene ID" value="SIN_1002580"/>
</dbReference>
<dbReference type="GO" id="GO:0005506">
    <property type="term" value="F:iron ion binding"/>
    <property type="evidence" value="ECO:0007669"/>
    <property type="project" value="InterPro"/>
</dbReference>
<keyword evidence="10 13" id="KW-0472">Membrane</keyword>
<evidence type="ECO:0000313" key="14">
    <source>
        <dbReference type="Proteomes" id="UP000504604"/>
    </source>
</evidence>
<comment type="subcellular location">
    <subcellularLocation>
        <location evidence="1">Membrane</location>
        <topology evidence="1">Single-pass membrane protein</topology>
    </subcellularLocation>
</comment>
<comment type="cofactor">
    <cofactor evidence="11">
        <name>heme</name>
        <dbReference type="ChEBI" id="CHEBI:30413"/>
    </cofactor>
</comment>
<dbReference type="PROSITE" id="PS00086">
    <property type="entry name" value="CYTOCHROME_P450"/>
    <property type="match status" value="1"/>
</dbReference>
<keyword evidence="5 11" id="KW-0479">Metal-binding</keyword>
<protein>
    <submittedName>
        <fullName evidence="15">Secologanin synthase-like</fullName>
    </submittedName>
</protein>
<evidence type="ECO:0000256" key="10">
    <source>
        <dbReference type="ARBA" id="ARBA00023136"/>
    </source>
</evidence>
<reference evidence="15" key="1">
    <citation type="submission" date="2025-08" db="UniProtKB">
        <authorList>
            <consortium name="RefSeq"/>
        </authorList>
    </citation>
    <scope>IDENTIFICATION</scope>
</reference>
<dbReference type="KEGG" id="sind:105171626"/>